<reference evidence="2" key="1">
    <citation type="journal article" date="2023" name="Mol. Phylogenet. Evol.">
        <title>Genome-scale phylogeny and comparative genomics of the fungal order Sordariales.</title>
        <authorList>
            <person name="Hensen N."/>
            <person name="Bonometti L."/>
            <person name="Westerberg I."/>
            <person name="Brannstrom I.O."/>
            <person name="Guillou S."/>
            <person name="Cros-Aarteil S."/>
            <person name="Calhoun S."/>
            <person name="Haridas S."/>
            <person name="Kuo A."/>
            <person name="Mondo S."/>
            <person name="Pangilinan J."/>
            <person name="Riley R."/>
            <person name="LaButti K."/>
            <person name="Andreopoulos B."/>
            <person name="Lipzen A."/>
            <person name="Chen C."/>
            <person name="Yan M."/>
            <person name="Daum C."/>
            <person name="Ng V."/>
            <person name="Clum A."/>
            <person name="Steindorff A."/>
            <person name="Ohm R.A."/>
            <person name="Martin F."/>
            <person name="Silar P."/>
            <person name="Natvig D.O."/>
            <person name="Lalanne C."/>
            <person name="Gautier V."/>
            <person name="Ament-Velasquez S.L."/>
            <person name="Kruys A."/>
            <person name="Hutchinson M.I."/>
            <person name="Powell A.J."/>
            <person name="Barry K."/>
            <person name="Miller A.N."/>
            <person name="Grigoriev I.V."/>
            <person name="Debuchy R."/>
            <person name="Gladieux P."/>
            <person name="Hiltunen Thoren M."/>
            <person name="Johannesson H."/>
        </authorList>
    </citation>
    <scope>NUCLEOTIDE SEQUENCE</scope>
    <source>
        <strain evidence="2">CBS 955.72</strain>
    </source>
</reference>
<comment type="caution">
    <text evidence="2">The sequence shown here is derived from an EMBL/GenBank/DDBJ whole genome shotgun (WGS) entry which is preliminary data.</text>
</comment>
<dbReference type="AlphaFoldDB" id="A0AAJ0HK23"/>
<sequence length="176" mass="19036">MGHTFWTISVSAGSLRTFSRLAATLSLVRTLCSTLSVQKYVPSGREVRHSIKVSKSESACPCPAIGKRSFKPFWPASAEKTCLGGLPIERYAEDVVKESCPFFCCNPLNPCECVSHPRAERAGDNHFGVQHGAALQSQPLMPPRKVPLERTAADSCANLAASYTVRVPLCWGGNSP</sequence>
<protein>
    <submittedName>
        <fullName evidence="2">Uncharacterized protein</fullName>
    </submittedName>
</protein>
<dbReference type="EMBL" id="JAUIQD010000003">
    <property type="protein sequence ID" value="KAK3356332.1"/>
    <property type="molecule type" value="Genomic_DNA"/>
</dbReference>
<feature type="chain" id="PRO_5042514074" evidence="1">
    <location>
        <begin position="25"/>
        <end position="176"/>
    </location>
</feature>
<evidence type="ECO:0000313" key="3">
    <source>
        <dbReference type="Proteomes" id="UP001275084"/>
    </source>
</evidence>
<evidence type="ECO:0000256" key="1">
    <source>
        <dbReference type="SAM" id="SignalP"/>
    </source>
</evidence>
<keyword evidence="3" id="KW-1185">Reference proteome</keyword>
<proteinExistence type="predicted"/>
<keyword evidence="1" id="KW-0732">Signal</keyword>
<gene>
    <name evidence="2" type="ORF">B0T25DRAFT_134628</name>
</gene>
<accession>A0AAJ0HK23</accession>
<name>A0AAJ0HK23_9PEZI</name>
<feature type="signal peptide" evidence="1">
    <location>
        <begin position="1"/>
        <end position="24"/>
    </location>
</feature>
<evidence type="ECO:0000313" key="2">
    <source>
        <dbReference type="EMBL" id="KAK3356332.1"/>
    </source>
</evidence>
<reference evidence="2" key="2">
    <citation type="submission" date="2023-06" db="EMBL/GenBank/DDBJ databases">
        <authorList>
            <consortium name="Lawrence Berkeley National Laboratory"/>
            <person name="Haridas S."/>
            <person name="Hensen N."/>
            <person name="Bonometti L."/>
            <person name="Westerberg I."/>
            <person name="Brannstrom I.O."/>
            <person name="Guillou S."/>
            <person name="Cros-Aarteil S."/>
            <person name="Calhoun S."/>
            <person name="Kuo A."/>
            <person name="Mondo S."/>
            <person name="Pangilinan J."/>
            <person name="Riley R."/>
            <person name="Labutti K."/>
            <person name="Andreopoulos B."/>
            <person name="Lipzen A."/>
            <person name="Chen C."/>
            <person name="Yanf M."/>
            <person name="Daum C."/>
            <person name="Ng V."/>
            <person name="Clum A."/>
            <person name="Steindorff A."/>
            <person name="Ohm R."/>
            <person name="Martin F."/>
            <person name="Silar P."/>
            <person name="Natvig D."/>
            <person name="Lalanne C."/>
            <person name="Gautier V."/>
            <person name="Ament-Velasquez S.L."/>
            <person name="Kruys A."/>
            <person name="Hutchinson M.I."/>
            <person name="Powell A.J."/>
            <person name="Barry K."/>
            <person name="Miller A.N."/>
            <person name="Grigoriev I.V."/>
            <person name="Debuchy R."/>
            <person name="Gladieux P."/>
            <person name="Thoren M.H."/>
            <person name="Johannesson H."/>
        </authorList>
    </citation>
    <scope>NUCLEOTIDE SEQUENCE</scope>
    <source>
        <strain evidence="2">CBS 955.72</strain>
    </source>
</reference>
<dbReference type="Proteomes" id="UP001275084">
    <property type="component" value="Unassembled WGS sequence"/>
</dbReference>
<organism evidence="2 3">
    <name type="scientific">Lasiosphaeria hispida</name>
    <dbReference type="NCBI Taxonomy" id="260671"/>
    <lineage>
        <taxon>Eukaryota</taxon>
        <taxon>Fungi</taxon>
        <taxon>Dikarya</taxon>
        <taxon>Ascomycota</taxon>
        <taxon>Pezizomycotina</taxon>
        <taxon>Sordariomycetes</taxon>
        <taxon>Sordariomycetidae</taxon>
        <taxon>Sordariales</taxon>
        <taxon>Lasiosphaeriaceae</taxon>
        <taxon>Lasiosphaeria</taxon>
    </lineage>
</organism>